<dbReference type="STRING" id="669874.A0A1E4U1V1"/>
<evidence type="ECO:0000313" key="3">
    <source>
        <dbReference type="Proteomes" id="UP000094236"/>
    </source>
</evidence>
<name>A0A1E4U1V1_PACTA</name>
<reference evidence="3" key="1">
    <citation type="submission" date="2016-05" db="EMBL/GenBank/DDBJ databases">
        <title>Comparative genomics of biotechnologically important yeasts.</title>
        <authorList>
            <consortium name="DOE Joint Genome Institute"/>
            <person name="Riley R."/>
            <person name="Haridas S."/>
            <person name="Wolfe K.H."/>
            <person name="Lopes M.R."/>
            <person name="Hittinger C.T."/>
            <person name="Goker M."/>
            <person name="Salamov A."/>
            <person name="Wisecaver J."/>
            <person name="Long T.M."/>
            <person name="Aerts A.L."/>
            <person name="Barry K."/>
            <person name="Choi C."/>
            <person name="Clum A."/>
            <person name="Coughlan A.Y."/>
            <person name="Deshpande S."/>
            <person name="Douglass A.P."/>
            <person name="Hanson S.J."/>
            <person name="Klenk H.-P."/>
            <person name="Labutti K."/>
            <person name="Lapidus A."/>
            <person name="Lindquist E."/>
            <person name="Lipzen A."/>
            <person name="Meier-Kolthoff J.P."/>
            <person name="Ohm R.A."/>
            <person name="Otillar R.P."/>
            <person name="Pangilinan J."/>
            <person name="Peng Y."/>
            <person name="Rokas A."/>
            <person name="Rosa C.A."/>
            <person name="Scheuner C."/>
            <person name="Sibirny A.A."/>
            <person name="Slot J.C."/>
            <person name="Stielow J.B."/>
            <person name="Sun H."/>
            <person name="Kurtzman C.P."/>
            <person name="Blackwell M."/>
            <person name="Grigoriev I.V."/>
            <person name="Jeffries T.W."/>
        </authorList>
    </citation>
    <scope>NUCLEOTIDE SEQUENCE [LARGE SCALE GENOMIC DNA]</scope>
    <source>
        <strain evidence="3">NRRL Y-2460</strain>
    </source>
</reference>
<protein>
    <recommendedName>
        <fullName evidence="1">NAD(P)-binding domain-containing protein</fullName>
    </recommendedName>
</protein>
<organism evidence="2 3">
    <name type="scientific">Pachysolen tannophilus NRRL Y-2460</name>
    <dbReference type="NCBI Taxonomy" id="669874"/>
    <lineage>
        <taxon>Eukaryota</taxon>
        <taxon>Fungi</taxon>
        <taxon>Dikarya</taxon>
        <taxon>Ascomycota</taxon>
        <taxon>Saccharomycotina</taxon>
        <taxon>Pichiomycetes</taxon>
        <taxon>Pachysolenaceae</taxon>
        <taxon>Pachysolen</taxon>
    </lineage>
</organism>
<dbReference type="SUPFAM" id="SSF51735">
    <property type="entry name" value="NAD(P)-binding Rossmann-fold domains"/>
    <property type="match status" value="1"/>
</dbReference>
<dbReference type="Gene3D" id="3.40.50.720">
    <property type="entry name" value="NAD(P)-binding Rossmann-like Domain"/>
    <property type="match status" value="1"/>
</dbReference>
<proteinExistence type="predicted"/>
<dbReference type="AlphaFoldDB" id="A0A1E4U1V1"/>
<evidence type="ECO:0000313" key="2">
    <source>
        <dbReference type="EMBL" id="ODV97980.1"/>
    </source>
</evidence>
<dbReference type="InterPro" id="IPR016040">
    <property type="entry name" value="NAD(P)-bd_dom"/>
</dbReference>
<keyword evidence="3" id="KW-1185">Reference proteome</keyword>
<feature type="domain" description="NAD(P)-binding" evidence="1">
    <location>
        <begin position="9"/>
        <end position="223"/>
    </location>
</feature>
<gene>
    <name evidence="2" type="ORF">PACTADRAFT_472</name>
</gene>
<dbReference type="EMBL" id="KV454011">
    <property type="protein sequence ID" value="ODV97980.1"/>
    <property type="molecule type" value="Genomic_DNA"/>
</dbReference>
<dbReference type="InterPro" id="IPR036291">
    <property type="entry name" value="NAD(P)-bd_dom_sf"/>
</dbReference>
<dbReference type="PANTHER" id="PTHR15020">
    <property type="entry name" value="FLAVIN REDUCTASE-RELATED"/>
    <property type="match status" value="1"/>
</dbReference>
<sequence>MSTKIAVFGATGGVCLAAVKLLLAEKKYKVSVLVRSKEKFENLYFGDAIADDKREFDKNLEIFVGDVYDEDDTNLKNVIRGSKMILSGLGALPKISFSLFPSRWFQFSQPHICEETGKIILKAVESLPVEERPSRIIGISTSGLDHDVPFLLDSFYKAFLHVPHQDKAELEELLTNQTLIPEVILVRGTLYTTGPTTRKYHATEGKKLGYTISRNDVGHFIFTQCIEGDEWVGKKPLVTY</sequence>
<evidence type="ECO:0000259" key="1">
    <source>
        <dbReference type="Pfam" id="PF13460"/>
    </source>
</evidence>
<dbReference type="Pfam" id="PF13460">
    <property type="entry name" value="NAD_binding_10"/>
    <property type="match status" value="1"/>
</dbReference>
<accession>A0A1E4U1V1</accession>
<dbReference type="PANTHER" id="PTHR15020:SF50">
    <property type="entry name" value="UPF0659 PROTEIN YMR090W"/>
    <property type="match status" value="1"/>
</dbReference>
<dbReference type="OrthoDB" id="63935at2759"/>
<dbReference type="Proteomes" id="UP000094236">
    <property type="component" value="Unassembled WGS sequence"/>
</dbReference>